<feature type="chain" id="PRO_5014798867" description="DUF3352 domain-containing protein" evidence="2">
    <location>
        <begin position="27"/>
        <end position="620"/>
    </location>
</feature>
<evidence type="ECO:0008006" key="5">
    <source>
        <dbReference type="Google" id="ProtNLM"/>
    </source>
</evidence>
<dbReference type="Pfam" id="PF11832">
    <property type="entry name" value="DUF3352"/>
    <property type="match status" value="1"/>
</dbReference>
<feature type="compositionally biased region" description="Basic and acidic residues" evidence="1">
    <location>
        <begin position="611"/>
        <end position="620"/>
    </location>
</feature>
<dbReference type="EMBL" id="PFFQ01000037">
    <property type="protein sequence ID" value="PIW16518.1"/>
    <property type="molecule type" value="Genomic_DNA"/>
</dbReference>
<dbReference type="AlphaFoldDB" id="A0A2M7G3Q6"/>
<gene>
    <name evidence="3" type="ORF">COW36_12185</name>
</gene>
<evidence type="ECO:0000313" key="4">
    <source>
        <dbReference type="Proteomes" id="UP000231019"/>
    </source>
</evidence>
<sequence>MKSKLLSLSLLSSLAAVSLWITPAWASLEDNLRYTPPGADAFMAISTDKNDWSYFLGRKPFSTMVEDGMKDILPALGQGLGLDAEKDLVPLFGSHVSAAVYEKNVTAKEALPALIAVDIADQKLFPGVVAKLKDKATADKDKLLQEFDYQGHTFYGFAKKEEGAKEAKAEVFMTLSGNTLLFGSRSLLEQAIQAAASGKSLGTDSQFAGTLKSMEKEKFWVYFNPRNLKKFANLIPESSEKESQEVIQELEKSFNLYNSFAMGLDINKRGLRLKSFVTFRQDGPDTPQRKYLRQAEQAIRNPMAPLRTVLKAAPERPLLFGASQGFHLLPMGLKSFLADQAEARQMIDEIVYKGFRSLTHLDLDKDILSHSDGRVGLAMFYPETVKTVAQPPHTVIYLGVKNNDAFLKTLTQKLILDFDALETGAEKKGKQKKKQALNITFPKTPQAHYRGAPLYMANMTPAAQGLKNEMGIQAGYTRVGNLWFFGSNMDALKSAIDYAHAQDSSLDDNGYFRALREKYALQEDAGMFFVDLGKIVSLVKLFMGEDEEVQTLLPTLQAMKSMMAGGSYKDGGAEGVFLIDVDMDQVDFELLGKMLGDSDLENAEPAGPAEPETKSETETP</sequence>
<dbReference type="InterPro" id="IPR021787">
    <property type="entry name" value="DUF3352"/>
</dbReference>
<feature type="region of interest" description="Disordered" evidence="1">
    <location>
        <begin position="597"/>
        <end position="620"/>
    </location>
</feature>
<feature type="signal peptide" evidence="2">
    <location>
        <begin position="1"/>
        <end position="26"/>
    </location>
</feature>
<reference evidence="3 4" key="1">
    <citation type="submission" date="2017-09" db="EMBL/GenBank/DDBJ databases">
        <title>Depth-based differentiation of microbial function through sediment-hosted aquifers and enrichment of novel symbionts in the deep terrestrial subsurface.</title>
        <authorList>
            <person name="Probst A.J."/>
            <person name="Ladd B."/>
            <person name="Jarett J.K."/>
            <person name="Geller-Mcgrath D.E."/>
            <person name="Sieber C.M."/>
            <person name="Emerson J.B."/>
            <person name="Anantharaman K."/>
            <person name="Thomas B.C."/>
            <person name="Malmstrom R."/>
            <person name="Stieglmeier M."/>
            <person name="Klingl A."/>
            <person name="Woyke T."/>
            <person name="Ryan C.M."/>
            <person name="Banfield J.F."/>
        </authorList>
    </citation>
    <scope>NUCLEOTIDE SEQUENCE [LARGE SCALE GENOMIC DNA]</scope>
    <source>
        <strain evidence="3">CG17_big_fil_post_rev_8_21_14_2_50_48_46</strain>
    </source>
</reference>
<name>A0A2M7G3Q6_9BACT</name>
<keyword evidence="2" id="KW-0732">Signal</keyword>
<dbReference type="Proteomes" id="UP000231019">
    <property type="component" value="Unassembled WGS sequence"/>
</dbReference>
<accession>A0A2M7G3Q6</accession>
<evidence type="ECO:0000313" key="3">
    <source>
        <dbReference type="EMBL" id="PIW16518.1"/>
    </source>
</evidence>
<evidence type="ECO:0000256" key="1">
    <source>
        <dbReference type="SAM" id="MobiDB-lite"/>
    </source>
</evidence>
<protein>
    <recommendedName>
        <fullName evidence="5">DUF3352 domain-containing protein</fullName>
    </recommendedName>
</protein>
<comment type="caution">
    <text evidence="3">The sequence shown here is derived from an EMBL/GenBank/DDBJ whole genome shotgun (WGS) entry which is preliminary data.</text>
</comment>
<evidence type="ECO:0000256" key="2">
    <source>
        <dbReference type="SAM" id="SignalP"/>
    </source>
</evidence>
<proteinExistence type="predicted"/>
<organism evidence="3 4">
    <name type="scientific">bacterium (Candidatus Blackallbacteria) CG17_big_fil_post_rev_8_21_14_2_50_48_46</name>
    <dbReference type="NCBI Taxonomy" id="2014261"/>
    <lineage>
        <taxon>Bacteria</taxon>
        <taxon>Candidatus Blackallbacteria</taxon>
    </lineage>
</organism>